<feature type="signal peptide" evidence="3">
    <location>
        <begin position="1"/>
        <end position="22"/>
    </location>
</feature>
<feature type="compositionally biased region" description="Polar residues" evidence="1">
    <location>
        <begin position="203"/>
        <end position="216"/>
    </location>
</feature>
<reference evidence="4" key="1">
    <citation type="submission" date="2020-02" db="EMBL/GenBank/DDBJ databases">
        <authorList>
            <person name="Palmer J.M."/>
        </authorList>
    </citation>
    <scope>NUCLEOTIDE SEQUENCE</scope>
    <source>
        <strain evidence="4">EPUS1.4</strain>
        <tissue evidence="4">Thallus</tissue>
    </source>
</reference>
<feature type="compositionally biased region" description="Acidic residues" evidence="1">
    <location>
        <begin position="179"/>
        <end position="199"/>
    </location>
</feature>
<protein>
    <recommendedName>
        <fullName evidence="6">VanZ-like domain-containing protein</fullName>
    </recommendedName>
</protein>
<proteinExistence type="predicted"/>
<keyword evidence="2" id="KW-1133">Transmembrane helix</keyword>
<feature type="transmembrane region" description="Helical" evidence="2">
    <location>
        <begin position="67"/>
        <end position="89"/>
    </location>
</feature>
<evidence type="ECO:0008006" key="6">
    <source>
        <dbReference type="Google" id="ProtNLM"/>
    </source>
</evidence>
<dbReference type="AlphaFoldDB" id="A0A8H7E6N8"/>
<accession>A0A8H7E6N8</accession>
<gene>
    <name evidence="4" type="ORF">GJ744_006904</name>
</gene>
<feature type="transmembrane region" description="Helical" evidence="2">
    <location>
        <begin position="44"/>
        <end position="60"/>
    </location>
</feature>
<dbReference type="NCBIfam" id="NF037970">
    <property type="entry name" value="vanZ_1"/>
    <property type="match status" value="1"/>
</dbReference>
<feature type="region of interest" description="Disordered" evidence="1">
    <location>
        <begin position="145"/>
        <end position="228"/>
    </location>
</feature>
<keyword evidence="3" id="KW-0732">Signal</keyword>
<keyword evidence="5" id="KW-1185">Reference proteome</keyword>
<evidence type="ECO:0000256" key="3">
    <source>
        <dbReference type="SAM" id="SignalP"/>
    </source>
</evidence>
<dbReference type="PANTHER" id="PTHR28008:SF1">
    <property type="entry name" value="DOMAIN PROTEIN, PUTATIVE (AFU_ORTHOLOGUE AFUA_3G10980)-RELATED"/>
    <property type="match status" value="1"/>
</dbReference>
<dbReference type="PANTHER" id="PTHR28008">
    <property type="entry name" value="DOMAIN PROTEIN, PUTATIVE (AFU_ORTHOLOGUE AFUA_3G10980)-RELATED"/>
    <property type="match status" value="1"/>
</dbReference>
<evidence type="ECO:0000256" key="2">
    <source>
        <dbReference type="SAM" id="Phobius"/>
    </source>
</evidence>
<dbReference type="EMBL" id="JAACFV010000032">
    <property type="protein sequence ID" value="KAF7510208.1"/>
    <property type="molecule type" value="Genomic_DNA"/>
</dbReference>
<evidence type="ECO:0000313" key="4">
    <source>
        <dbReference type="EMBL" id="KAF7510208.1"/>
    </source>
</evidence>
<comment type="caution">
    <text evidence="4">The sequence shown here is derived from an EMBL/GenBank/DDBJ whole genome shotgun (WGS) entry which is preliminary data.</text>
</comment>
<keyword evidence="2" id="KW-0472">Membrane</keyword>
<feature type="chain" id="PRO_5034134803" description="VanZ-like domain-containing protein" evidence="3">
    <location>
        <begin position="23"/>
        <end position="228"/>
    </location>
</feature>
<dbReference type="Proteomes" id="UP000606974">
    <property type="component" value="Unassembled WGS sequence"/>
</dbReference>
<dbReference type="OrthoDB" id="63581at2759"/>
<sequence length="228" mass="24545">MRIRFPFAAAFLVFLFLASAGGLLPHSALPNTPTSPVPQTDKFLHLFTFFALTATFYFILDTTRRRVLHITLFVCTFALGVGSEIIQGLLPNDRDFDPLDVLANVVGSLAALGLASAYHRRSLERRRKAKYSALTGEGIGGEQDLELGEAGIGSGPSNRNRDEDQQIVVASIAPRTVEEELDNWDENAEDDAWDGDDDATGTSTAGTKITPASSSVGDDDASKKVAVD</sequence>
<feature type="transmembrane region" description="Helical" evidence="2">
    <location>
        <begin position="101"/>
        <end position="118"/>
    </location>
</feature>
<evidence type="ECO:0000313" key="5">
    <source>
        <dbReference type="Proteomes" id="UP000606974"/>
    </source>
</evidence>
<name>A0A8H7E6N8_9EURO</name>
<organism evidence="4 5">
    <name type="scientific">Endocarpon pusillum</name>
    <dbReference type="NCBI Taxonomy" id="364733"/>
    <lineage>
        <taxon>Eukaryota</taxon>
        <taxon>Fungi</taxon>
        <taxon>Dikarya</taxon>
        <taxon>Ascomycota</taxon>
        <taxon>Pezizomycotina</taxon>
        <taxon>Eurotiomycetes</taxon>
        <taxon>Chaetothyriomycetidae</taxon>
        <taxon>Verrucariales</taxon>
        <taxon>Verrucariaceae</taxon>
        <taxon>Endocarpon</taxon>
    </lineage>
</organism>
<evidence type="ECO:0000256" key="1">
    <source>
        <dbReference type="SAM" id="MobiDB-lite"/>
    </source>
</evidence>
<keyword evidence="2" id="KW-0812">Transmembrane</keyword>